<organism evidence="1 2">
    <name type="scientific">Boeremia exigua</name>
    <dbReference type="NCBI Taxonomy" id="749465"/>
    <lineage>
        <taxon>Eukaryota</taxon>
        <taxon>Fungi</taxon>
        <taxon>Dikarya</taxon>
        <taxon>Ascomycota</taxon>
        <taxon>Pezizomycotina</taxon>
        <taxon>Dothideomycetes</taxon>
        <taxon>Pleosporomycetidae</taxon>
        <taxon>Pleosporales</taxon>
        <taxon>Pleosporineae</taxon>
        <taxon>Didymellaceae</taxon>
        <taxon>Boeremia</taxon>
    </lineage>
</organism>
<accession>A0ACC2HRL3</accession>
<keyword evidence="2" id="KW-1185">Reference proteome</keyword>
<proteinExistence type="predicted"/>
<protein>
    <submittedName>
        <fullName evidence="1">Uncharacterized protein</fullName>
    </submittedName>
</protein>
<sequence length="186" mass="21182">MSVSMPSFEYSSSLQQFAVPESDYLREHHDVDIICTGAVVFDSKGRLLLVQRAKEEKAYPDAWEIPGGKMDDTDETILHAAARELKEETGLTATRVVRKVTEFTFLDGGKSRPNTMWLKLIFEFEVEDPNAVVLDPVEHQRYLWASEDEVTDDLVKEGSTCLKYISPRNKEVKLEAFRLQREAVPA</sequence>
<evidence type="ECO:0000313" key="1">
    <source>
        <dbReference type="EMBL" id="KAJ8105625.1"/>
    </source>
</evidence>
<evidence type="ECO:0000313" key="2">
    <source>
        <dbReference type="Proteomes" id="UP001153331"/>
    </source>
</evidence>
<reference evidence="1" key="1">
    <citation type="submission" date="2022-11" db="EMBL/GenBank/DDBJ databases">
        <title>Genome Sequence of Boeremia exigua.</title>
        <authorList>
            <person name="Buettner E."/>
        </authorList>
    </citation>
    <scope>NUCLEOTIDE SEQUENCE</scope>
    <source>
        <strain evidence="1">CU02</strain>
    </source>
</reference>
<dbReference type="EMBL" id="JAPHNI010001427">
    <property type="protein sequence ID" value="KAJ8105625.1"/>
    <property type="molecule type" value="Genomic_DNA"/>
</dbReference>
<comment type="caution">
    <text evidence="1">The sequence shown here is derived from an EMBL/GenBank/DDBJ whole genome shotgun (WGS) entry which is preliminary data.</text>
</comment>
<gene>
    <name evidence="1" type="ORF">OPT61_g10061</name>
</gene>
<dbReference type="Proteomes" id="UP001153331">
    <property type="component" value="Unassembled WGS sequence"/>
</dbReference>
<name>A0ACC2HRL3_9PLEO</name>